<dbReference type="SMART" id="SM00796">
    <property type="entry name" value="AHS1"/>
    <property type="match status" value="1"/>
</dbReference>
<dbReference type="GO" id="GO:0016787">
    <property type="term" value="F:hydrolase activity"/>
    <property type="evidence" value="ECO:0007669"/>
    <property type="project" value="UniProtKB-KW"/>
</dbReference>
<protein>
    <submittedName>
        <fullName evidence="5">Kinase A inhibitor</fullName>
    </submittedName>
</protein>
<evidence type="ECO:0000256" key="3">
    <source>
        <dbReference type="ARBA" id="ARBA00022840"/>
    </source>
</evidence>
<comment type="caution">
    <text evidence="5">The sequence shown here is derived from an EMBL/GenBank/DDBJ whole genome shotgun (WGS) entry which is preliminary data.</text>
</comment>
<accession>A0A4Y3PCZ6</accession>
<dbReference type="InterPro" id="IPR010016">
    <property type="entry name" value="PxpB"/>
</dbReference>
<dbReference type="Gene3D" id="3.30.1360.40">
    <property type="match status" value="1"/>
</dbReference>
<dbReference type="NCBIfam" id="TIGR00370">
    <property type="entry name" value="5-oxoprolinase subunit PxpB"/>
    <property type="match status" value="1"/>
</dbReference>
<evidence type="ECO:0000256" key="1">
    <source>
        <dbReference type="ARBA" id="ARBA00022741"/>
    </source>
</evidence>
<dbReference type="SUPFAM" id="SSF160467">
    <property type="entry name" value="PH0987 N-terminal domain-like"/>
    <property type="match status" value="1"/>
</dbReference>
<dbReference type="SUPFAM" id="SSF50891">
    <property type="entry name" value="Cyclophilin-like"/>
    <property type="match status" value="1"/>
</dbReference>
<evidence type="ECO:0000259" key="4">
    <source>
        <dbReference type="SMART" id="SM00796"/>
    </source>
</evidence>
<dbReference type="InterPro" id="IPR003833">
    <property type="entry name" value="CT_C_D"/>
</dbReference>
<name>A0A4Y3PCZ6_BREPA</name>
<proteinExistence type="predicted"/>
<dbReference type="InterPro" id="IPR029000">
    <property type="entry name" value="Cyclophilin-like_dom_sf"/>
</dbReference>
<dbReference type="Pfam" id="PF02682">
    <property type="entry name" value="CT_C_D"/>
    <property type="match status" value="1"/>
</dbReference>
<evidence type="ECO:0000313" key="5">
    <source>
        <dbReference type="EMBL" id="GEB32292.1"/>
    </source>
</evidence>
<feature type="domain" description="Carboxyltransferase" evidence="4">
    <location>
        <begin position="4"/>
        <end position="213"/>
    </location>
</feature>
<dbReference type="Gene3D" id="2.40.100.10">
    <property type="entry name" value="Cyclophilin-like"/>
    <property type="match status" value="1"/>
</dbReference>
<evidence type="ECO:0000313" key="6">
    <source>
        <dbReference type="Proteomes" id="UP000316882"/>
    </source>
</evidence>
<dbReference type="AlphaFoldDB" id="A0A4Y3PCZ6"/>
<dbReference type="RefSeq" id="WP_122963402.1">
    <property type="nucleotide sequence ID" value="NZ_BJMH01000007.1"/>
</dbReference>
<dbReference type="EMBL" id="BJMH01000007">
    <property type="protein sequence ID" value="GEB32292.1"/>
    <property type="molecule type" value="Genomic_DNA"/>
</dbReference>
<sequence length="237" mass="26354">MERLEFFPLGDAGIVLKLGDVIDEQTRQKIMAISAYLEQQPLSGMTEYVPGYTTVTIYYDPLAWRDPLGQELAYDRFQAALENQLRQLSFSAASEQRVVDIPVCYGGQYGPDLQEVSEYHGLTQEEVIQIHSGQAYIVHMIGFAPGFPYLGGLDKRIATPRRSTPRTAIAPGSVGIGGAQTGVYPLESPGGWQIIGRTPERLFRPEEHPPSLLRAGDRVRFVPISAAEYEQRKQVGR</sequence>
<dbReference type="Proteomes" id="UP000316882">
    <property type="component" value="Unassembled WGS sequence"/>
</dbReference>
<keyword evidence="1" id="KW-0547">Nucleotide-binding</keyword>
<reference evidence="5 6" key="1">
    <citation type="submission" date="2019-06" db="EMBL/GenBank/DDBJ databases">
        <title>Whole genome shotgun sequence of Brevibacillus parabrevis NBRC 12334.</title>
        <authorList>
            <person name="Hosoyama A."/>
            <person name="Uohara A."/>
            <person name="Ohji S."/>
            <person name="Ichikawa N."/>
        </authorList>
    </citation>
    <scope>NUCLEOTIDE SEQUENCE [LARGE SCALE GENOMIC DNA]</scope>
    <source>
        <strain evidence="5 6">NBRC 12334</strain>
    </source>
</reference>
<dbReference type="GO" id="GO:0005524">
    <property type="term" value="F:ATP binding"/>
    <property type="evidence" value="ECO:0007669"/>
    <property type="project" value="UniProtKB-KW"/>
</dbReference>
<organism evidence="5 6">
    <name type="scientific">Brevibacillus parabrevis</name>
    <dbReference type="NCBI Taxonomy" id="54914"/>
    <lineage>
        <taxon>Bacteria</taxon>
        <taxon>Bacillati</taxon>
        <taxon>Bacillota</taxon>
        <taxon>Bacilli</taxon>
        <taxon>Bacillales</taxon>
        <taxon>Paenibacillaceae</taxon>
        <taxon>Brevibacillus</taxon>
    </lineage>
</organism>
<keyword evidence="6" id="KW-1185">Reference proteome</keyword>
<dbReference type="PANTHER" id="PTHR34698:SF2">
    <property type="entry name" value="5-OXOPROLINASE SUBUNIT B"/>
    <property type="match status" value="1"/>
</dbReference>
<evidence type="ECO:0000256" key="2">
    <source>
        <dbReference type="ARBA" id="ARBA00022801"/>
    </source>
</evidence>
<dbReference type="STRING" id="54914.AV540_12230"/>
<keyword evidence="3" id="KW-0067">ATP-binding</keyword>
<dbReference type="PANTHER" id="PTHR34698">
    <property type="entry name" value="5-OXOPROLINASE SUBUNIT B"/>
    <property type="match status" value="1"/>
</dbReference>
<gene>
    <name evidence="5" type="primary">kipI</name>
    <name evidence="5" type="ORF">BPA01_18720</name>
</gene>
<keyword evidence="2" id="KW-0378">Hydrolase</keyword>